<protein>
    <submittedName>
        <fullName evidence="3">Ser/Thr protein kinase RdoA (MazF antagonist)</fullName>
    </submittedName>
</protein>
<dbReference type="RefSeq" id="WP_179788899.1">
    <property type="nucleotide sequence ID" value="NZ_BAAARR010000023.1"/>
</dbReference>
<sequence length="339" mass="38088">MSRSDGEEAPDGARMPNTRVEAEALAPMVEETYGLAGPVACTWIRRGFNDHYLVETPVGKWVLRLYFNHKYWISGPGDFQYELELLRFVRSRGVSVAAPVERRDGKLLGTVDTEAGVRYWALFEFAEGETQGDLTAAQGQLLGRTLAEFHAAADEFRPSSPSYGRYDLDLRYLLEQPMELLERFLAEHGRPGTRRFGAAVTALREQVLALPRDEGRYGLIHGDPHRGNAAVTEDGRVTLFDVDHGGFGWRGYDLAVATWRDADEGWAPRIEAYESVRPLSDEERALLPVFRKLNVVWDLGDVLAMRAAWGDGADEAFGEEFAVRAEKRLGQVFEGCWCR</sequence>
<dbReference type="PANTHER" id="PTHR21064:SF6">
    <property type="entry name" value="AMINOGLYCOSIDE PHOSPHOTRANSFERASE DOMAIN-CONTAINING PROTEIN"/>
    <property type="match status" value="1"/>
</dbReference>
<feature type="domain" description="Aminoglycoside phosphotransferase" evidence="2">
    <location>
        <begin position="49"/>
        <end position="275"/>
    </location>
</feature>
<comment type="caution">
    <text evidence="3">The sequence shown here is derived from an EMBL/GenBank/DDBJ whole genome shotgun (WGS) entry which is preliminary data.</text>
</comment>
<name>A0A852ZP99_9ACTN</name>
<evidence type="ECO:0000313" key="4">
    <source>
        <dbReference type="Proteomes" id="UP000579605"/>
    </source>
</evidence>
<proteinExistence type="inferred from homology"/>
<accession>A0A852ZP99</accession>
<reference evidence="3 4" key="1">
    <citation type="submission" date="2020-07" db="EMBL/GenBank/DDBJ databases">
        <title>Sequencing the genomes of 1000 actinobacteria strains.</title>
        <authorList>
            <person name="Klenk H.-P."/>
        </authorList>
    </citation>
    <scope>NUCLEOTIDE SEQUENCE [LARGE SCALE GENOMIC DNA]</scope>
    <source>
        <strain evidence="3 4">DSM 18448</strain>
    </source>
</reference>
<gene>
    <name evidence="3" type="ORF">F4554_003937</name>
</gene>
<keyword evidence="3" id="KW-0418">Kinase</keyword>
<dbReference type="GO" id="GO:0004413">
    <property type="term" value="F:homoserine kinase activity"/>
    <property type="evidence" value="ECO:0007669"/>
    <property type="project" value="TreeGrafter"/>
</dbReference>
<organism evidence="3 4">
    <name type="scientific">Actinopolymorpha rutila</name>
    <dbReference type="NCBI Taxonomy" id="446787"/>
    <lineage>
        <taxon>Bacteria</taxon>
        <taxon>Bacillati</taxon>
        <taxon>Actinomycetota</taxon>
        <taxon>Actinomycetes</taxon>
        <taxon>Propionibacteriales</taxon>
        <taxon>Actinopolymorphaceae</taxon>
        <taxon>Actinopolymorpha</taxon>
    </lineage>
</organism>
<dbReference type="Proteomes" id="UP000579605">
    <property type="component" value="Unassembled WGS sequence"/>
</dbReference>
<dbReference type="GO" id="GO:0009088">
    <property type="term" value="P:threonine biosynthetic process"/>
    <property type="evidence" value="ECO:0007669"/>
    <property type="project" value="TreeGrafter"/>
</dbReference>
<dbReference type="EMBL" id="JACBZH010000001">
    <property type="protein sequence ID" value="NYH91299.1"/>
    <property type="molecule type" value="Genomic_DNA"/>
</dbReference>
<dbReference type="InterPro" id="IPR011009">
    <property type="entry name" value="Kinase-like_dom_sf"/>
</dbReference>
<dbReference type="PANTHER" id="PTHR21064">
    <property type="entry name" value="AMINOGLYCOSIDE PHOSPHOTRANSFERASE DOMAIN-CONTAINING PROTEIN-RELATED"/>
    <property type="match status" value="1"/>
</dbReference>
<dbReference type="SUPFAM" id="SSF56112">
    <property type="entry name" value="Protein kinase-like (PK-like)"/>
    <property type="match status" value="1"/>
</dbReference>
<dbReference type="InterPro" id="IPR002575">
    <property type="entry name" value="Aminoglycoside_PTrfase"/>
</dbReference>
<evidence type="ECO:0000256" key="1">
    <source>
        <dbReference type="ARBA" id="ARBA00038240"/>
    </source>
</evidence>
<dbReference type="AlphaFoldDB" id="A0A852ZP99"/>
<keyword evidence="3" id="KW-0808">Transferase</keyword>
<dbReference type="Pfam" id="PF01636">
    <property type="entry name" value="APH"/>
    <property type="match status" value="1"/>
</dbReference>
<evidence type="ECO:0000259" key="2">
    <source>
        <dbReference type="Pfam" id="PF01636"/>
    </source>
</evidence>
<evidence type="ECO:0000313" key="3">
    <source>
        <dbReference type="EMBL" id="NYH91299.1"/>
    </source>
</evidence>
<dbReference type="Gene3D" id="3.90.1200.10">
    <property type="match status" value="1"/>
</dbReference>
<keyword evidence="4" id="KW-1185">Reference proteome</keyword>
<dbReference type="InterPro" id="IPR050249">
    <property type="entry name" value="Pseudomonas-type_ThrB"/>
</dbReference>
<dbReference type="Gene3D" id="3.30.200.20">
    <property type="entry name" value="Phosphorylase Kinase, domain 1"/>
    <property type="match status" value="1"/>
</dbReference>
<comment type="similarity">
    <text evidence="1">Belongs to the pseudomonas-type ThrB family.</text>
</comment>